<feature type="compositionally biased region" description="Polar residues" evidence="1">
    <location>
        <begin position="51"/>
        <end position="63"/>
    </location>
</feature>
<dbReference type="RefSeq" id="XP_018133300.1">
    <property type="nucleotide sequence ID" value="XM_018272414.1"/>
</dbReference>
<dbReference type="GeneID" id="28836296"/>
<evidence type="ECO:0000313" key="2">
    <source>
        <dbReference type="EMBL" id="OBT99567.1"/>
    </source>
</evidence>
<name>A0A1B8GUR3_9PEZI</name>
<accession>A0A1B8GUR3</accession>
<keyword evidence="3" id="KW-1185">Reference proteome</keyword>
<protein>
    <submittedName>
        <fullName evidence="2">Uncharacterized protein</fullName>
    </submittedName>
</protein>
<reference evidence="3" key="2">
    <citation type="journal article" date="2018" name="Nat. Commun.">
        <title>Extreme sensitivity to ultraviolet light in the fungal pathogen causing white-nose syndrome of bats.</title>
        <authorList>
            <person name="Palmer J.M."/>
            <person name="Drees K.P."/>
            <person name="Foster J.T."/>
            <person name="Lindner D.L."/>
        </authorList>
    </citation>
    <scope>NUCLEOTIDE SEQUENCE [LARGE SCALE GENOMIC DNA]</scope>
    <source>
        <strain evidence="3">UAMH 10579</strain>
    </source>
</reference>
<dbReference type="Proteomes" id="UP000091956">
    <property type="component" value="Unassembled WGS sequence"/>
</dbReference>
<gene>
    <name evidence="2" type="ORF">VE01_02910</name>
</gene>
<sequence>MNDMLNEISLLRRETIQDQVKVDGKPLLEATNEIITRVIRVFKTTKKRAATQEQQLSQLGSTKDQSDRRRQNSRQETVAKLEREEAELVALITPDNSIVSNSGISSTREQSLTSLQDEARVEDATQETDGTAPDFASLAGTGVGVKDGDTATGPQQMVEVVENWKLTWRRRFGSSEDGVAGWARPSRTKVDSCINRRSLKLTIERNGAHECQSNPAIACTGCVKRKTPCIIASDVLPLPVVLPLPERHREGFGRQDPGFWIVR</sequence>
<proteinExistence type="predicted"/>
<evidence type="ECO:0000313" key="3">
    <source>
        <dbReference type="Proteomes" id="UP000091956"/>
    </source>
</evidence>
<feature type="region of interest" description="Disordered" evidence="1">
    <location>
        <begin position="50"/>
        <end position="80"/>
    </location>
</feature>
<feature type="region of interest" description="Disordered" evidence="1">
    <location>
        <begin position="99"/>
        <end position="151"/>
    </location>
</feature>
<feature type="compositionally biased region" description="Polar residues" evidence="1">
    <location>
        <begin position="99"/>
        <end position="116"/>
    </location>
</feature>
<dbReference type="EMBL" id="KV460212">
    <property type="protein sequence ID" value="OBT99567.1"/>
    <property type="molecule type" value="Genomic_DNA"/>
</dbReference>
<dbReference type="AlphaFoldDB" id="A0A1B8GUR3"/>
<reference evidence="2 3" key="1">
    <citation type="submission" date="2016-03" db="EMBL/GenBank/DDBJ databases">
        <title>Comparative genomics of Pseudogymnoascus destructans, the fungus causing white-nose syndrome of bats.</title>
        <authorList>
            <person name="Palmer J.M."/>
            <person name="Drees K.P."/>
            <person name="Foster J.T."/>
            <person name="Lindner D.L."/>
        </authorList>
    </citation>
    <scope>NUCLEOTIDE SEQUENCE [LARGE SCALE GENOMIC DNA]</scope>
    <source>
        <strain evidence="2 3">UAMH 10579</strain>
    </source>
</reference>
<organism evidence="2 3">
    <name type="scientific">Pseudogymnoascus verrucosus</name>
    <dbReference type="NCBI Taxonomy" id="342668"/>
    <lineage>
        <taxon>Eukaryota</taxon>
        <taxon>Fungi</taxon>
        <taxon>Dikarya</taxon>
        <taxon>Ascomycota</taxon>
        <taxon>Pezizomycotina</taxon>
        <taxon>Leotiomycetes</taxon>
        <taxon>Thelebolales</taxon>
        <taxon>Thelebolaceae</taxon>
        <taxon>Pseudogymnoascus</taxon>
    </lineage>
</organism>
<evidence type="ECO:0000256" key="1">
    <source>
        <dbReference type="SAM" id="MobiDB-lite"/>
    </source>
</evidence>